<dbReference type="CDD" id="cd04164">
    <property type="entry name" value="trmE"/>
    <property type="match status" value="1"/>
</dbReference>
<accession>D8PA81</accession>
<evidence type="ECO:0000313" key="14">
    <source>
        <dbReference type="Proteomes" id="UP000001660"/>
    </source>
</evidence>
<dbReference type="HAMAP" id="MF_00379">
    <property type="entry name" value="GTPase_MnmE"/>
    <property type="match status" value="1"/>
</dbReference>
<evidence type="ECO:0000256" key="6">
    <source>
        <dbReference type="ARBA" id="ARBA00022801"/>
    </source>
</evidence>
<dbReference type="GO" id="GO:0030488">
    <property type="term" value="P:tRNA methylation"/>
    <property type="evidence" value="ECO:0007669"/>
    <property type="project" value="TreeGrafter"/>
</dbReference>
<keyword evidence="6 10" id="KW-0378">Hydrolase</keyword>
<feature type="binding site" evidence="10">
    <location>
        <position position="271"/>
    </location>
    <ligand>
        <name>K(+)</name>
        <dbReference type="ChEBI" id="CHEBI:29103"/>
    </ligand>
</feature>
<dbReference type="Gene3D" id="3.40.50.300">
    <property type="entry name" value="P-loop containing nucleotide triphosphate hydrolases"/>
    <property type="match status" value="1"/>
</dbReference>
<keyword evidence="9 10" id="KW-0342">GTP-binding</keyword>
<evidence type="ECO:0000256" key="7">
    <source>
        <dbReference type="ARBA" id="ARBA00022842"/>
    </source>
</evidence>
<dbReference type="SUPFAM" id="SSF116878">
    <property type="entry name" value="TrmE connector domain"/>
    <property type="match status" value="1"/>
</dbReference>
<evidence type="ECO:0000256" key="5">
    <source>
        <dbReference type="ARBA" id="ARBA00022741"/>
    </source>
</evidence>
<name>D8PA81_9BACT</name>
<dbReference type="Pfam" id="PF10396">
    <property type="entry name" value="TrmE_N"/>
    <property type="match status" value="1"/>
</dbReference>
<dbReference type="AlphaFoldDB" id="D8PA81"/>
<comment type="subcellular location">
    <subcellularLocation>
        <location evidence="10">Cytoplasm</location>
    </subcellularLocation>
</comment>
<dbReference type="NCBIfam" id="TIGR00450">
    <property type="entry name" value="mnmE_trmE_thdF"/>
    <property type="match status" value="1"/>
</dbReference>
<feature type="binding site" evidence="10">
    <location>
        <position position="266"/>
    </location>
    <ligand>
        <name>K(+)</name>
        <dbReference type="ChEBI" id="CHEBI:29103"/>
    </ligand>
</feature>
<feature type="binding site" evidence="10">
    <location>
        <position position="102"/>
    </location>
    <ligand>
        <name>(6S)-5-formyl-5,6,7,8-tetrahydrofolate</name>
        <dbReference type="ChEBI" id="CHEBI:57457"/>
    </ligand>
</feature>
<dbReference type="InterPro" id="IPR025867">
    <property type="entry name" value="MnmE_helical"/>
</dbReference>
<feature type="binding site" evidence="10">
    <location>
        <position position="251"/>
    </location>
    <ligand>
        <name>Mg(2+)</name>
        <dbReference type="ChEBI" id="CHEBI:18420"/>
    </ligand>
</feature>
<protein>
    <recommendedName>
        <fullName evidence="10">tRNA modification GTPase MnmE</fullName>
        <ecNumber evidence="10">3.6.-.-</ecNumber>
    </recommendedName>
</protein>
<dbReference type="Pfam" id="PF12631">
    <property type="entry name" value="MnmE_helical"/>
    <property type="match status" value="1"/>
</dbReference>
<feature type="binding site" evidence="10">
    <location>
        <position position="476"/>
    </location>
    <ligand>
        <name>(6S)-5-formyl-5,6,7,8-tetrahydrofolate</name>
        <dbReference type="ChEBI" id="CHEBI:57457"/>
    </ligand>
</feature>
<dbReference type="SUPFAM" id="SSF52540">
    <property type="entry name" value="P-loop containing nucleoside triphosphate hydrolases"/>
    <property type="match status" value="1"/>
</dbReference>
<comment type="similarity">
    <text evidence="1 10 11">Belongs to the TRAFAC class TrmE-Era-EngA-EngB-Septin-like GTPase superfamily. TrmE GTPase family.</text>
</comment>
<evidence type="ECO:0000256" key="2">
    <source>
        <dbReference type="ARBA" id="ARBA00022490"/>
    </source>
</evidence>
<dbReference type="Gene3D" id="3.30.1360.120">
    <property type="entry name" value="Probable tRNA modification gtpase trme, domain 1"/>
    <property type="match status" value="1"/>
</dbReference>
<dbReference type="InterPro" id="IPR018948">
    <property type="entry name" value="GTP-bd_TrmE_N"/>
</dbReference>
<dbReference type="InterPro" id="IPR027368">
    <property type="entry name" value="MnmE_dom2"/>
</dbReference>
<feature type="domain" description="TrmE-type G" evidence="12">
    <location>
        <begin position="237"/>
        <end position="397"/>
    </location>
</feature>
<keyword evidence="4 10" id="KW-0479">Metal-binding</keyword>
<evidence type="ECO:0000256" key="8">
    <source>
        <dbReference type="ARBA" id="ARBA00022958"/>
    </source>
</evidence>
<evidence type="ECO:0000256" key="3">
    <source>
        <dbReference type="ARBA" id="ARBA00022694"/>
    </source>
</evidence>
<comment type="function">
    <text evidence="10">Exhibits a very high intrinsic GTPase hydrolysis rate. Involved in the addition of a carboxymethylaminomethyl (cmnm) group at the wobble position (U34) of certain tRNAs, forming tRNA-cmnm(5)s(2)U34.</text>
</comment>
<keyword evidence="8 10" id="KW-0630">Potassium</keyword>
<feature type="binding site" evidence="10">
    <location>
        <position position="25"/>
    </location>
    <ligand>
        <name>(6S)-5-formyl-5,6,7,8-tetrahydrofolate</name>
        <dbReference type="ChEBI" id="CHEBI:57457"/>
    </ligand>
</feature>
<dbReference type="InterPro" id="IPR005225">
    <property type="entry name" value="Small_GTP-bd"/>
</dbReference>
<feature type="binding site" evidence="10">
    <location>
        <position position="268"/>
    </location>
    <ligand>
        <name>K(+)</name>
        <dbReference type="ChEBI" id="CHEBI:29103"/>
    </ligand>
</feature>
<dbReference type="GO" id="GO:0005829">
    <property type="term" value="C:cytosol"/>
    <property type="evidence" value="ECO:0007669"/>
    <property type="project" value="TreeGrafter"/>
</dbReference>
<evidence type="ECO:0000256" key="9">
    <source>
        <dbReference type="ARBA" id="ARBA00023134"/>
    </source>
</evidence>
<feature type="binding site" evidence="10">
    <location>
        <begin position="266"/>
        <end position="272"/>
    </location>
    <ligand>
        <name>GTP</name>
        <dbReference type="ChEBI" id="CHEBI:37565"/>
    </ligand>
</feature>
<evidence type="ECO:0000256" key="11">
    <source>
        <dbReference type="RuleBase" id="RU003313"/>
    </source>
</evidence>
<keyword evidence="5 10" id="KW-0547">Nucleotide-binding</keyword>
<comment type="cofactor">
    <cofactor evidence="10">
        <name>K(+)</name>
        <dbReference type="ChEBI" id="CHEBI:29103"/>
    </cofactor>
    <text evidence="10">Binds 1 potassium ion per subunit.</text>
</comment>
<dbReference type="NCBIfam" id="NF003661">
    <property type="entry name" value="PRK05291.1-3"/>
    <property type="match status" value="1"/>
</dbReference>
<dbReference type="InterPro" id="IPR006073">
    <property type="entry name" value="GTP-bd"/>
</dbReference>
<dbReference type="eggNOG" id="COG0486">
    <property type="taxonomic scope" value="Bacteria"/>
</dbReference>
<keyword evidence="7 10" id="KW-0460">Magnesium</keyword>
<dbReference type="PROSITE" id="PS51709">
    <property type="entry name" value="G_TRME"/>
    <property type="match status" value="1"/>
</dbReference>
<dbReference type="GO" id="GO:0005525">
    <property type="term" value="F:GTP binding"/>
    <property type="evidence" value="ECO:0007669"/>
    <property type="project" value="UniProtKB-UniRule"/>
</dbReference>
<dbReference type="GO" id="GO:0003924">
    <property type="term" value="F:GTPase activity"/>
    <property type="evidence" value="ECO:0007669"/>
    <property type="project" value="UniProtKB-UniRule"/>
</dbReference>
<feature type="binding site" evidence="10">
    <location>
        <begin position="247"/>
        <end position="252"/>
    </location>
    <ligand>
        <name>GTP</name>
        <dbReference type="ChEBI" id="CHEBI:37565"/>
    </ligand>
</feature>
<dbReference type="GO" id="GO:0002098">
    <property type="term" value="P:tRNA wobble uridine modification"/>
    <property type="evidence" value="ECO:0007669"/>
    <property type="project" value="TreeGrafter"/>
</dbReference>
<dbReference type="InterPro" id="IPR031168">
    <property type="entry name" value="G_TrmE"/>
</dbReference>
<dbReference type="EC" id="3.6.-.-" evidence="10"/>
<dbReference type="PANTHER" id="PTHR42714">
    <property type="entry name" value="TRNA MODIFICATION GTPASE GTPBP3"/>
    <property type="match status" value="1"/>
</dbReference>
<dbReference type="HOGENOM" id="CLU_019624_4_1_0"/>
<dbReference type="InterPro" id="IPR004520">
    <property type="entry name" value="GTPase_MnmE"/>
</dbReference>
<dbReference type="KEGG" id="nde:NIDE0361"/>
<evidence type="ECO:0000313" key="13">
    <source>
        <dbReference type="EMBL" id="CBK40140.1"/>
    </source>
</evidence>
<dbReference type="Pfam" id="PF01926">
    <property type="entry name" value="MMR_HSR1"/>
    <property type="match status" value="1"/>
</dbReference>
<dbReference type="GO" id="GO:0046872">
    <property type="term" value="F:metal ion binding"/>
    <property type="evidence" value="ECO:0007669"/>
    <property type="project" value="UniProtKB-KW"/>
</dbReference>
<organism evidence="13 14">
    <name type="scientific">Nitrospira defluvii</name>
    <dbReference type="NCBI Taxonomy" id="330214"/>
    <lineage>
        <taxon>Bacteria</taxon>
        <taxon>Pseudomonadati</taxon>
        <taxon>Nitrospirota</taxon>
        <taxon>Nitrospiria</taxon>
        <taxon>Nitrospirales</taxon>
        <taxon>Nitrospiraceae</taxon>
        <taxon>Nitrospira</taxon>
    </lineage>
</organism>
<feature type="binding site" evidence="10">
    <location>
        <position position="247"/>
    </location>
    <ligand>
        <name>K(+)</name>
        <dbReference type="ChEBI" id="CHEBI:29103"/>
    </ligand>
</feature>
<gene>
    <name evidence="10" type="primary">mnmE</name>
    <name evidence="10 13" type="synonym">trmE</name>
    <name evidence="13" type="ORF">NIDE0361</name>
</gene>
<dbReference type="FunFam" id="3.40.50.300:FF:001376">
    <property type="entry name" value="tRNA modification GTPase MnmE"/>
    <property type="match status" value="1"/>
</dbReference>
<dbReference type="CDD" id="cd14858">
    <property type="entry name" value="TrmE_N"/>
    <property type="match status" value="1"/>
</dbReference>
<evidence type="ECO:0000256" key="10">
    <source>
        <dbReference type="HAMAP-Rule" id="MF_00379"/>
    </source>
</evidence>
<dbReference type="InterPro" id="IPR027417">
    <property type="entry name" value="P-loop_NTPase"/>
</dbReference>
<feature type="binding site" evidence="10">
    <location>
        <begin position="291"/>
        <end position="294"/>
    </location>
    <ligand>
        <name>GTP</name>
        <dbReference type="ChEBI" id="CHEBI:37565"/>
    </ligand>
</feature>
<reference evidence="13 14" key="1">
    <citation type="journal article" date="2010" name="Proc. Natl. Acad. Sci. U.S.A.">
        <title>A Nitrospira metagenome illuminates the physiology and evolution of globally important nitrite-oxidizing bacteria.</title>
        <authorList>
            <person name="Lucker S."/>
            <person name="Wagner M."/>
            <person name="Maixner F."/>
            <person name="Pelletier E."/>
            <person name="Koch H."/>
            <person name="Vacherie B."/>
            <person name="Rattei T."/>
            <person name="Sinninghe Damste J."/>
            <person name="Spieck E."/>
            <person name="Le Paslier D."/>
            <person name="Daims H."/>
        </authorList>
    </citation>
    <scope>NUCLEOTIDE SEQUENCE [LARGE SCALE GENOMIC DNA]</scope>
</reference>
<comment type="caution">
    <text evidence="10">Lacks conserved residue(s) required for the propagation of feature annotation.</text>
</comment>
<feature type="binding site" evidence="10">
    <location>
        <position position="141"/>
    </location>
    <ligand>
        <name>(6S)-5-formyl-5,6,7,8-tetrahydrofolate</name>
        <dbReference type="ChEBI" id="CHEBI:57457"/>
    </ligand>
</feature>
<comment type="subunit">
    <text evidence="10">Homodimer. Heterotetramer of two MnmE and two MnmG subunits.</text>
</comment>
<evidence type="ECO:0000259" key="12">
    <source>
        <dbReference type="PROSITE" id="PS51709"/>
    </source>
</evidence>
<dbReference type="Gene3D" id="1.20.120.430">
    <property type="entry name" value="tRNA modification GTPase MnmE domain 2"/>
    <property type="match status" value="1"/>
</dbReference>
<sequence length="476" mass="51338">MHGALDDTICAIATPPGEGGIGVVRISGLHACDVASQVVRLRSGKSLHDLRTHVMALADVGSPGATRAVPYRTESRPHGVLDEALVVVMRGPHSYTGEDVVEVQCHGGPVVLDQLCRSLISAGARLAEPGEFTKRAFLNGRLDLAQAEAVLDTIRAKTARSLAIAQSQRRGELSREVEETRSGLVVALAHIEAALDFAEEDIAFVRQDELLRLLDETLIKLRGLVQSGEEGRIWREGAAVAILGRPNVGKSSLMNALLRSDRAIVTPIPGTTRDLLEEVVNIHGIPVRLFDTAGIRTTDDPVETEGIRRSHLAWEDADLALILLDSSQPMLESDLLLLRRSEAARALLVLNKCDLPSRISKEDLTRVCPVSAGLFEISAKMHIGLDGLRDAISSRLMPRGLESREGVLVTNLRHAAAFERALQGVEQARQSVDAGRAGELVAMDLRIAADALGEITGAITTDEILERIFAEFCIGK</sequence>
<feature type="binding site" evidence="10">
    <location>
        <position position="272"/>
    </location>
    <ligand>
        <name>Mg(2+)</name>
        <dbReference type="ChEBI" id="CHEBI:18420"/>
    </ligand>
</feature>
<proteinExistence type="inferred from homology"/>
<dbReference type="EMBL" id="FP929003">
    <property type="protein sequence ID" value="CBK40140.1"/>
    <property type="molecule type" value="Genomic_DNA"/>
</dbReference>
<evidence type="ECO:0000256" key="1">
    <source>
        <dbReference type="ARBA" id="ARBA00011043"/>
    </source>
</evidence>
<keyword evidence="14" id="KW-1185">Reference proteome</keyword>
<dbReference type="InterPro" id="IPR027266">
    <property type="entry name" value="TrmE/GcvT-like"/>
</dbReference>
<dbReference type="PANTHER" id="PTHR42714:SF2">
    <property type="entry name" value="TRNA MODIFICATION GTPASE GTPBP3, MITOCHONDRIAL"/>
    <property type="match status" value="1"/>
</dbReference>
<dbReference type="STRING" id="330214.NIDE0361"/>
<dbReference type="OrthoDB" id="9805918at2"/>
<keyword evidence="3 10" id="KW-0819">tRNA processing</keyword>
<keyword evidence="2 10" id="KW-0963">Cytoplasm</keyword>
<dbReference type="Proteomes" id="UP000001660">
    <property type="component" value="Chromosome"/>
</dbReference>
<evidence type="ECO:0000256" key="4">
    <source>
        <dbReference type="ARBA" id="ARBA00022723"/>
    </source>
</evidence>
<dbReference type="NCBIfam" id="TIGR00231">
    <property type="entry name" value="small_GTP"/>
    <property type="match status" value="1"/>
</dbReference>